<protein>
    <submittedName>
        <fullName evidence="3">Porin family protein</fullName>
    </submittedName>
</protein>
<sequence>MKKNVLFLALAAALSFSVAQAQTGPRIGLKAGVTYSNLAGNLENEDIYKNRLGFVGGLTANLPLAADGFLSIQPELLYTQKGYTYRDQAFTLGTENITRQGDVIFNYVELPVFLRVNTGVLYFEAGPQVSYLVHITNESEERIGNSSFEQSNRINKDNMAEFEIGYGAGLGLQTPGGFNLNLRYNGSINSLAKENNDELTNGRHSAFLLTIGYMFPGR</sequence>
<organism evidence="3 4">
    <name type="scientific">Rufibacter roseus</name>
    <dbReference type="NCBI Taxonomy" id="1567108"/>
    <lineage>
        <taxon>Bacteria</taxon>
        <taxon>Pseudomonadati</taxon>
        <taxon>Bacteroidota</taxon>
        <taxon>Cytophagia</taxon>
        <taxon>Cytophagales</taxon>
        <taxon>Hymenobacteraceae</taxon>
        <taxon>Rufibacter</taxon>
    </lineage>
</organism>
<evidence type="ECO:0000256" key="1">
    <source>
        <dbReference type="SAM" id="SignalP"/>
    </source>
</evidence>
<accession>A0ABW2DEC4</accession>
<reference evidence="4" key="1">
    <citation type="journal article" date="2019" name="Int. J. Syst. Evol. Microbiol.">
        <title>The Global Catalogue of Microorganisms (GCM) 10K type strain sequencing project: providing services to taxonomists for standard genome sequencing and annotation.</title>
        <authorList>
            <consortium name="The Broad Institute Genomics Platform"/>
            <consortium name="The Broad Institute Genome Sequencing Center for Infectious Disease"/>
            <person name="Wu L."/>
            <person name="Ma J."/>
        </authorList>
    </citation>
    <scope>NUCLEOTIDE SEQUENCE [LARGE SCALE GENOMIC DNA]</scope>
    <source>
        <strain evidence="4">CGMCC 4.7393</strain>
    </source>
</reference>
<evidence type="ECO:0000313" key="3">
    <source>
        <dbReference type="EMBL" id="MFC6996167.1"/>
    </source>
</evidence>
<comment type="caution">
    <text evidence="3">The sequence shown here is derived from an EMBL/GenBank/DDBJ whole genome shotgun (WGS) entry which is preliminary data.</text>
</comment>
<dbReference type="Proteomes" id="UP001596405">
    <property type="component" value="Unassembled WGS sequence"/>
</dbReference>
<dbReference type="Pfam" id="PF13568">
    <property type="entry name" value="OMP_b-brl_2"/>
    <property type="match status" value="1"/>
</dbReference>
<dbReference type="EMBL" id="JBHSYQ010000003">
    <property type="protein sequence ID" value="MFC6996167.1"/>
    <property type="molecule type" value="Genomic_DNA"/>
</dbReference>
<dbReference type="InterPro" id="IPR025665">
    <property type="entry name" value="Beta-barrel_OMP_2"/>
</dbReference>
<feature type="domain" description="Outer membrane protein beta-barrel" evidence="2">
    <location>
        <begin position="20"/>
        <end position="191"/>
    </location>
</feature>
<evidence type="ECO:0000313" key="4">
    <source>
        <dbReference type="Proteomes" id="UP001596405"/>
    </source>
</evidence>
<keyword evidence="1" id="KW-0732">Signal</keyword>
<gene>
    <name evidence="3" type="ORF">ACFQHR_00965</name>
</gene>
<keyword evidence="4" id="KW-1185">Reference proteome</keyword>
<evidence type="ECO:0000259" key="2">
    <source>
        <dbReference type="Pfam" id="PF13568"/>
    </source>
</evidence>
<name>A0ABW2DEC4_9BACT</name>
<feature type="chain" id="PRO_5045260558" evidence="1">
    <location>
        <begin position="22"/>
        <end position="218"/>
    </location>
</feature>
<feature type="signal peptide" evidence="1">
    <location>
        <begin position="1"/>
        <end position="21"/>
    </location>
</feature>
<proteinExistence type="predicted"/>
<dbReference type="RefSeq" id="WP_066619649.1">
    <property type="nucleotide sequence ID" value="NZ_JBHSYQ010000003.1"/>
</dbReference>